<keyword evidence="9 11" id="KW-1208">Phospholipid metabolism</keyword>
<name>A0AAD9K459_9ANNE</name>
<dbReference type="GO" id="GO:0005524">
    <property type="term" value="F:ATP binding"/>
    <property type="evidence" value="ECO:0007669"/>
    <property type="project" value="UniProtKB-KW"/>
</dbReference>
<comment type="pathway">
    <text evidence="2 11">Phospholipid metabolism; phosphatidylglycerol biosynthesis; phosphatidylglycerol from CDP-diacylglycerol: step 1/2.</text>
</comment>
<comment type="similarity">
    <text evidence="3 11">Belongs to the CDP-alcohol phosphatidyltransferase class-II family.</text>
</comment>
<dbReference type="EMBL" id="JAODUP010000067">
    <property type="protein sequence ID" value="KAK2164241.1"/>
    <property type="molecule type" value="Genomic_DNA"/>
</dbReference>
<organism evidence="13 14">
    <name type="scientific">Paralvinella palmiformis</name>
    <dbReference type="NCBI Taxonomy" id="53620"/>
    <lineage>
        <taxon>Eukaryota</taxon>
        <taxon>Metazoa</taxon>
        <taxon>Spiralia</taxon>
        <taxon>Lophotrochozoa</taxon>
        <taxon>Annelida</taxon>
        <taxon>Polychaeta</taxon>
        <taxon>Sedentaria</taxon>
        <taxon>Canalipalpata</taxon>
        <taxon>Terebellida</taxon>
        <taxon>Terebelliformia</taxon>
        <taxon>Alvinellidae</taxon>
        <taxon>Paralvinella</taxon>
    </lineage>
</organism>
<accession>A0AAD9K459</accession>
<evidence type="ECO:0000256" key="2">
    <source>
        <dbReference type="ARBA" id="ARBA00005042"/>
    </source>
</evidence>
<dbReference type="CDD" id="cd09135">
    <property type="entry name" value="PLDc_PGS1_euk_1"/>
    <property type="match status" value="1"/>
</dbReference>
<evidence type="ECO:0000256" key="11">
    <source>
        <dbReference type="RuleBase" id="RU365024"/>
    </source>
</evidence>
<evidence type="ECO:0000256" key="6">
    <source>
        <dbReference type="ARBA" id="ARBA00022737"/>
    </source>
</evidence>
<gene>
    <name evidence="13" type="ORF">LSH36_67g03019</name>
</gene>
<comment type="function">
    <text evidence="1 11">Functions in the biosynthesis of the anionic phospholipids phosphatidylglycerol and cardiolipin.</text>
</comment>
<reference evidence="13" key="1">
    <citation type="journal article" date="2023" name="Mol. Biol. Evol.">
        <title>Third-Generation Sequencing Reveals the Adaptive Role of the Epigenome in Three Deep-Sea Polychaetes.</title>
        <authorList>
            <person name="Perez M."/>
            <person name="Aroh O."/>
            <person name="Sun Y."/>
            <person name="Lan Y."/>
            <person name="Juniper S.K."/>
            <person name="Young C.R."/>
            <person name="Angers B."/>
            <person name="Qian P.Y."/>
        </authorList>
    </citation>
    <scope>NUCLEOTIDE SEQUENCE</scope>
    <source>
        <strain evidence="13">P08H-3</strain>
    </source>
</reference>
<dbReference type="EC" id="2.7.8.5" evidence="11"/>
<evidence type="ECO:0000256" key="8">
    <source>
        <dbReference type="ARBA" id="ARBA00023209"/>
    </source>
</evidence>
<proteinExistence type="inferred from homology"/>
<keyword evidence="4 11" id="KW-0444">Lipid biosynthesis</keyword>
<dbReference type="InterPro" id="IPR001736">
    <property type="entry name" value="PLipase_D/transphosphatidylase"/>
</dbReference>
<keyword evidence="5 11" id="KW-0808">Transferase</keyword>
<evidence type="ECO:0000256" key="3">
    <source>
        <dbReference type="ARBA" id="ARBA00010682"/>
    </source>
</evidence>
<evidence type="ECO:0000259" key="12">
    <source>
        <dbReference type="PROSITE" id="PS50035"/>
    </source>
</evidence>
<protein>
    <recommendedName>
        <fullName evidence="11">CDP-diacylglycerol--glycerol-3-phosphate 3-phosphatidyltransferase</fullName>
        <ecNumber evidence="11">2.7.8.5</ecNumber>
    </recommendedName>
</protein>
<evidence type="ECO:0000256" key="10">
    <source>
        <dbReference type="ARBA" id="ARBA00048586"/>
    </source>
</evidence>
<dbReference type="CDD" id="cd09137">
    <property type="entry name" value="PLDc_PGS1_euk_2"/>
    <property type="match status" value="1"/>
</dbReference>
<dbReference type="Pfam" id="PF00614">
    <property type="entry name" value="PLDc"/>
    <property type="match status" value="1"/>
</dbReference>
<keyword evidence="8 11" id="KW-0594">Phospholipid biosynthesis</keyword>
<evidence type="ECO:0000256" key="1">
    <source>
        <dbReference type="ARBA" id="ARBA00003537"/>
    </source>
</evidence>
<keyword evidence="14" id="KW-1185">Reference proteome</keyword>
<keyword evidence="6" id="KW-0677">Repeat</keyword>
<feature type="domain" description="PLD phosphodiesterase" evidence="12">
    <location>
        <begin position="174"/>
        <end position="200"/>
    </location>
</feature>
<evidence type="ECO:0000313" key="14">
    <source>
        <dbReference type="Proteomes" id="UP001208570"/>
    </source>
</evidence>
<dbReference type="PROSITE" id="PS50035">
    <property type="entry name" value="PLD"/>
    <property type="match status" value="1"/>
</dbReference>
<keyword evidence="7 11" id="KW-0443">Lipid metabolism</keyword>
<dbReference type="AlphaFoldDB" id="A0AAD9K459"/>
<dbReference type="GO" id="GO:0008444">
    <property type="term" value="F:CDP-diacylglycerol-glycerol-3-phosphate 3-phosphatidyltransferase activity"/>
    <property type="evidence" value="ECO:0007669"/>
    <property type="project" value="UniProtKB-EC"/>
</dbReference>
<comment type="subcellular location">
    <subcellularLocation>
        <location evidence="11">Mitochondrion</location>
    </subcellularLocation>
</comment>
<comment type="caution">
    <text evidence="13">The sequence shown here is derived from an EMBL/GenBank/DDBJ whole genome shotgun (WGS) entry which is preliminary data.</text>
</comment>
<keyword evidence="11" id="KW-0496">Mitochondrion</keyword>
<dbReference type="SMART" id="SM00155">
    <property type="entry name" value="PLDc"/>
    <property type="match status" value="1"/>
</dbReference>
<keyword evidence="11" id="KW-0547">Nucleotide-binding</keyword>
<comment type="catalytic activity">
    <reaction evidence="10 11">
        <text>a CDP-1,2-diacyl-sn-glycerol + sn-glycerol 3-phosphate = a 1,2-diacyl-sn-glycero-3-phospho-(1'-sn-glycero-3'-phosphate) + CMP + H(+)</text>
        <dbReference type="Rhea" id="RHEA:12593"/>
        <dbReference type="ChEBI" id="CHEBI:15378"/>
        <dbReference type="ChEBI" id="CHEBI:57597"/>
        <dbReference type="ChEBI" id="CHEBI:58332"/>
        <dbReference type="ChEBI" id="CHEBI:60110"/>
        <dbReference type="ChEBI" id="CHEBI:60377"/>
        <dbReference type="EC" id="2.7.8.5"/>
    </reaction>
</comment>
<evidence type="ECO:0000313" key="13">
    <source>
        <dbReference type="EMBL" id="KAK2164241.1"/>
    </source>
</evidence>
<dbReference type="SUPFAM" id="SSF56024">
    <property type="entry name" value="Phospholipase D/nuclease"/>
    <property type="match status" value="1"/>
</dbReference>
<dbReference type="InterPro" id="IPR016270">
    <property type="entry name" value="PGS1"/>
</dbReference>
<evidence type="ECO:0000256" key="7">
    <source>
        <dbReference type="ARBA" id="ARBA00023098"/>
    </source>
</evidence>
<sequence length="452" mass="52309">MSVVRQTMDIVFYRLICRLNPLSFNYRFLYSTSHLAGPLVRKRMAEQRTSSGSVQEHFSWMNKLAPCFRVNGRQVEIIRDPSVFYSTLMVNCIQKAVSRETSSIKDHSNNLCSSRLKVHILLDCNRGSRGARNSRSMLIPLLRDFPEQVKVSMFHSPDLRGLWKRWLPERYNEVVGLQHMKIYIFDDNVLLSGANLSESYFTNRQDRYVIIRECRPLADFFHKLITSVSSVSFTLKADDTLELADGLKHHPYNEPDNGEAYRAEAKQKIMDVIDSSKSGFENKIGTSSGEQTDTWIYPLIQMGPFRITQDYDITQRLFQKAPEKSHIKLASGYFNLTDKYVATILGQSVASFNILTASPEEYKQQGWTFHAKGLWLYLPHQILPSMTLMGSPNFEAQVAIVTENNHLRKQLHLEQHELYSKSTSLTETVLKRRYQQVPLWVVFVTPIIRKFF</sequence>
<evidence type="ECO:0000256" key="9">
    <source>
        <dbReference type="ARBA" id="ARBA00023264"/>
    </source>
</evidence>
<dbReference type="GO" id="GO:0005739">
    <property type="term" value="C:mitochondrion"/>
    <property type="evidence" value="ECO:0007669"/>
    <property type="project" value="UniProtKB-SubCell"/>
</dbReference>
<dbReference type="GO" id="GO:0032049">
    <property type="term" value="P:cardiolipin biosynthetic process"/>
    <property type="evidence" value="ECO:0007669"/>
    <property type="project" value="InterPro"/>
</dbReference>
<dbReference type="Gene3D" id="3.30.870.10">
    <property type="entry name" value="Endonuclease Chain A"/>
    <property type="match status" value="3"/>
</dbReference>
<dbReference type="Proteomes" id="UP001208570">
    <property type="component" value="Unassembled WGS sequence"/>
</dbReference>
<dbReference type="PANTHER" id="PTHR12586:SF1">
    <property type="entry name" value="CDP-DIACYLGLYCEROL--GLYCEROL-3-PHOSPHATE 3-PHOSPHATIDYLTRANSFERASE, MITOCHONDRIAL"/>
    <property type="match status" value="1"/>
</dbReference>
<evidence type="ECO:0000256" key="5">
    <source>
        <dbReference type="ARBA" id="ARBA00022679"/>
    </source>
</evidence>
<evidence type="ECO:0000256" key="4">
    <source>
        <dbReference type="ARBA" id="ARBA00022516"/>
    </source>
</evidence>
<dbReference type="PANTHER" id="PTHR12586">
    <property type="entry name" value="CDP-DIACYLGLYCEROL--SERINE O-PHOSPHATIDYLTRANSFERASE"/>
    <property type="match status" value="1"/>
</dbReference>
<keyword evidence="11" id="KW-0067">ATP-binding</keyword>